<evidence type="ECO:0000259" key="5">
    <source>
        <dbReference type="PROSITE" id="PS51898"/>
    </source>
</evidence>
<evidence type="ECO:0000256" key="4">
    <source>
        <dbReference type="PROSITE-ProRule" id="PRU01248"/>
    </source>
</evidence>
<dbReference type="KEGG" id="osu:NT6N_33150"/>
<dbReference type="PANTHER" id="PTHR30349:SF90">
    <property type="entry name" value="TYROSINE RECOMBINASE XERD"/>
    <property type="match status" value="1"/>
</dbReference>
<dbReference type="GO" id="GO:0015074">
    <property type="term" value="P:DNA integration"/>
    <property type="evidence" value="ECO:0007669"/>
    <property type="project" value="UniProtKB-KW"/>
</dbReference>
<dbReference type="InterPro" id="IPR002104">
    <property type="entry name" value="Integrase_catalytic"/>
</dbReference>
<evidence type="ECO:0000259" key="6">
    <source>
        <dbReference type="PROSITE" id="PS51900"/>
    </source>
</evidence>
<dbReference type="Gene3D" id="1.10.443.10">
    <property type="entry name" value="Intergrase catalytic core"/>
    <property type="match status" value="1"/>
</dbReference>
<evidence type="ECO:0000256" key="3">
    <source>
        <dbReference type="ARBA" id="ARBA00023172"/>
    </source>
</evidence>
<evidence type="ECO:0000256" key="1">
    <source>
        <dbReference type="ARBA" id="ARBA00022908"/>
    </source>
</evidence>
<sequence length="312" mass="34996">MPHAHLETALGDALEDWICSQRRIGLRQSSIAGRRTHIRLFIKWSWDRHITKPEWISRGLMEEWLAWLDEHCTQGGTPYAETSKESMIRSVNAFFGYLLLHHRIDSNPLAGTRLRRCNARSIPLVLDETQILHLLEMPATDDVLGLRDRAMMEVTYCTGMRRGETVGLRITDLIRGGSSIVVHNGKGGKERVVPLGGPAQYWLKRYLAEARPLLLLPDEPSDVLFLTSYGDGFSAGAWGHAVRQYLTKSGVTVKGGPHLLRHACATHMLDHGADLRTIQTLLGHSRVDTTEIYTHVSTGRLSSVHHSTHPRG</sequence>
<dbReference type="Gene3D" id="1.10.150.130">
    <property type="match status" value="1"/>
</dbReference>
<dbReference type="AlphaFoldDB" id="A0AAT9FQF9"/>
<evidence type="ECO:0000313" key="7">
    <source>
        <dbReference type="EMBL" id="BDS08275.1"/>
    </source>
</evidence>
<gene>
    <name evidence="7" type="primary">xerD_2</name>
    <name evidence="7" type="ORF">NT6N_33150</name>
</gene>
<dbReference type="PROSITE" id="PS51900">
    <property type="entry name" value="CB"/>
    <property type="match status" value="1"/>
</dbReference>
<proteinExistence type="predicted"/>
<dbReference type="InterPro" id="IPR013762">
    <property type="entry name" value="Integrase-like_cat_sf"/>
</dbReference>
<dbReference type="InterPro" id="IPR044068">
    <property type="entry name" value="CB"/>
</dbReference>
<keyword evidence="2 4" id="KW-0238">DNA-binding</keyword>
<keyword evidence="1" id="KW-0229">DNA integration</keyword>
<name>A0AAT9FQF9_9BACT</name>
<dbReference type="GO" id="GO:0006310">
    <property type="term" value="P:DNA recombination"/>
    <property type="evidence" value="ECO:0007669"/>
    <property type="project" value="UniProtKB-KW"/>
</dbReference>
<dbReference type="InterPro" id="IPR010998">
    <property type="entry name" value="Integrase_recombinase_N"/>
</dbReference>
<protein>
    <submittedName>
        <fullName evidence="7">Tyrosine recombinase XerD</fullName>
    </submittedName>
</protein>
<dbReference type="GO" id="GO:0003677">
    <property type="term" value="F:DNA binding"/>
    <property type="evidence" value="ECO:0007669"/>
    <property type="project" value="UniProtKB-UniRule"/>
</dbReference>
<dbReference type="InterPro" id="IPR011010">
    <property type="entry name" value="DNA_brk_join_enz"/>
</dbReference>
<organism evidence="7">
    <name type="scientific">Oceaniferula spumae</name>
    <dbReference type="NCBI Taxonomy" id="2979115"/>
    <lineage>
        <taxon>Bacteria</taxon>
        <taxon>Pseudomonadati</taxon>
        <taxon>Verrucomicrobiota</taxon>
        <taxon>Verrucomicrobiia</taxon>
        <taxon>Verrucomicrobiales</taxon>
        <taxon>Verrucomicrobiaceae</taxon>
        <taxon>Oceaniferula</taxon>
    </lineage>
</organism>
<accession>A0AAT9FQF9</accession>
<dbReference type="EMBL" id="AP026866">
    <property type="protein sequence ID" value="BDS08275.1"/>
    <property type="molecule type" value="Genomic_DNA"/>
</dbReference>
<dbReference type="InterPro" id="IPR050090">
    <property type="entry name" value="Tyrosine_recombinase_XerCD"/>
</dbReference>
<dbReference type="PANTHER" id="PTHR30349">
    <property type="entry name" value="PHAGE INTEGRASE-RELATED"/>
    <property type="match status" value="1"/>
</dbReference>
<feature type="domain" description="Core-binding (CB)" evidence="6">
    <location>
        <begin position="8"/>
        <end position="99"/>
    </location>
</feature>
<evidence type="ECO:0000256" key="2">
    <source>
        <dbReference type="ARBA" id="ARBA00023125"/>
    </source>
</evidence>
<reference evidence="7" key="1">
    <citation type="submission" date="2024-07" db="EMBL/GenBank/DDBJ databases">
        <title>Complete genome sequence of Verrucomicrobiaceae bacterium NT6N.</title>
        <authorList>
            <person name="Huang C."/>
            <person name="Takami H."/>
            <person name="Hamasaki K."/>
        </authorList>
    </citation>
    <scope>NUCLEOTIDE SEQUENCE</scope>
    <source>
        <strain evidence="7">NT6N</strain>
    </source>
</reference>
<feature type="domain" description="Tyr recombinase" evidence="5">
    <location>
        <begin position="121"/>
        <end position="306"/>
    </location>
</feature>
<dbReference type="PROSITE" id="PS51898">
    <property type="entry name" value="TYR_RECOMBINASE"/>
    <property type="match status" value="1"/>
</dbReference>
<dbReference type="SUPFAM" id="SSF56349">
    <property type="entry name" value="DNA breaking-rejoining enzymes"/>
    <property type="match status" value="1"/>
</dbReference>
<keyword evidence="3" id="KW-0233">DNA recombination</keyword>
<dbReference type="Pfam" id="PF00589">
    <property type="entry name" value="Phage_integrase"/>
    <property type="match status" value="1"/>
</dbReference>